<dbReference type="PANTHER" id="PTHR43393:SF2">
    <property type="entry name" value="CYTOKININ RIBOSIDE 5'-MONOPHOSPHATE PHOSPHORIBOHYDROLASE"/>
    <property type="match status" value="1"/>
</dbReference>
<dbReference type="Proteomes" id="UP000310639">
    <property type="component" value="Chromosome"/>
</dbReference>
<protein>
    <recommendedName>
        <fullName evidence="1">Cytokinin riboside 5'-monophosphate phosphoribohydrolase</fullName>
        <ecNumber evidence="1">3.2.2.n1</ecNumber>
    </recommendedName>
</protein>
<organism evidence="2 3">
    <name type="scientific">Candidatus Nanosynbacter featherlites</name>
    <dbReference type="NCBI Taxonomy" id="2572088"/>
    <lineage>
        <taxon>Bacteria</taxon>
        <taxon>Candidatus Saccharimonadota</taxon>
        <taxon>Candidatus Saccharimonadia</taxon>
        <taxon>Candidatus Nanosynbacterales</taxon>
        <taxon>Candidatus Nanosynbacteraceae</taxon>
        <taxon>Candidatus Nanosynbacter</taxon>
    </lineage>
</organism>
<dbReference type="SUPFAM" id="SSF102405">
    <property type="entry name" value="MCP/YpsA-like"/>
    <property type="match status" value="1"/>
</dbReference>
<dbReference type="GO" id="GO:0009691">
    <property type="term" value="P:cytokinin biosynthetic process"/>
    <property type="evidence" value="ECO:0007669"/>
    <property type="project" value="UniProtKB-UniRule"/>
</dbReference>
<dbReference type="PANTHER" id="PTHR43393">
    <property type="entry name" value="CYTOKININ RIBOSIDE 5'-MONOPHOSPHATE PHOSPHORIBOHYDROLASE"/>
    <property type="match status" value="1"/>
</dbReference>
<dbReference type="EC" id="3.2.2.n1" evidence="1"/>
<dbReference type="NCBIfam" id="TIGR00730">
    <property type="entry name" value="Rossman fold protein, TIGR00730 family"/>
    <property type="match status" value="1"/>
</dbReference>
<evidence type="ECO:0000313" key="2">
    <source>
        <dbReference type="EMBL" id="QCT42328.1"/>
    </source>
</evidence>
<evidence type="ECO:0000256" key="1">
    <source>
        <dbReference type="RuleBase" id="RU363015"/>
    </source>
</evidence>
<dbReference type="InterPro" id="IPR031100">
    <property type="entry name" value="LOG_fam"/>
</dbReference>
<sequence length="232" mass="25844">MTDKKDLVCIPREIELQAAMFRLGNINEEIQKGYDILKKYHKTVTFFGSARTCPDSPYYQAAKEASERLASLGYAVVSGGGHGIMGAANEGANKAVQKGARAAGGESIAFNIKLPHEQDLNEYATESFEFQHFAPRKIVMTMYADAYIYFPGGFGTLDELAEILTLIQTQKTNRVPVILFDTAFWSDLDAFFRDHMLAESAIVKEDLDIYTITDSVDEIIDIVTANKTYCDH</sequence>
<dbReference type="AlphaFoldDB" id="A0A4P9A3E3"/>
<name>A0A4P9A3E3_9BACT</name>
<dbReference type="Pfam" id="PF03641">
    <property type="entry name" value="Lysine_decarbox"/>
    <property type="match status" value="1"/>
</dbReference>
<proteinExistence type="inferred from homology"/>
<dbReference type="RefSeq" id="WP_138079174.1">
    <property type="nucleotide sequence ID" value="NZ_CP040004.1"/>
</dbReference>
<reference evidence="2 3" key="1">
    <citation type="submission" date="2019-04" db="EMBL/GenBank/DDBJ databases">
        <title>Saccharibacteria TM7 genomes.</title>
        <authorList>
            <person name="Bor B."/>
            <person name="He X."/>
            <person name="Chen T."/>
            <person name="Dewhirst F.E."/>
        </authorList>
    </citation>
    <scope>NUCLEOTIDE SEQUENCE [LARGE SCALE GENOMIC DNA]</scope>
    <source>
        <strain evidence="2 3">BB001</strain>
    </source>
</reference>
<dbReference type="InterPro" id="IPR005269">
    <property type="entry name" value="LOG"/>
</dbReference>
<dbReference type="KEGG" id="nft:FBF37_02505"/>
<dbReference type="OrthoDB" id="9801098at2"/>
<accession>A0A4P9A3E3</accession>
<gene>
    <name evidence="2" type="ORF">FBF37_02505</name>
</gene>
<dbReference type="EMBL" id="CP040004">
    <property type="protein sequence ID" value="QCT42328.1"/>
    <property type="molecule type" value="Genomic_DNA"/>
</dbReference>
<keyword evidence="1" id="KW-0378">Hydrolase</keyword>
<dbReference type="GO" id="GO:0016787">
    <property type="term" value="F:hydrolase activity"/>
    <property type="evidence" value="ECO:0007669"/>
    <property type="project" value="UniProtKB-KW"/>
</dbReference>
<evidence type="ECO:0000313" key="3">
    <source>
        <dbReference type="Proteomes" id="UP000310639"/>
    </source>
</evidence>
<dbReference type="Gene3D" id="3.40.50.450">
    <property type="match status" value="1"/>
</dbReference>
<keyword evidence="3" id="KW-1185">Reference proteome</keyword>
<dbReference type="GO" id="GO:0005829">
    <property type="term" value="C:cytosol"/>
    <property type="evidence" value="ECO:0007669"/>
    <property type="project" value="TreeGrafter"/>
</dbReference>
<keyword evidence="1" id="KW-0203">Cytokinin biosynthesis</keyword>
<comment type="similarity">
    <text evidence="1">Belongs to the LOG family.</text>
</comment>
<dbReference type="InterPro" id="IPR052341">
    <property type="entry name" value="LOG_family_nucleotidases"/>
</dbReference>